<dbReference type="EMBL" id="KN834854">
    <property type="protein sequence ID" value="KIK51808.1"/>
    <property type="molecule type" value="Genomic_DNA"/>
</dbReference>
<sequence>MGRRHFFSEADDELIETLHEHLATVLNEFHQNQAIVMPELPPRYLAHSLKVEPEEVCLGLPSYFCPDNHRDYGLSKLAQQVACLQEAQINSTMTNLNRTCNSLLMQRDRNMDMEKL</sequence>
<gene>
    <name evidence="1" type="ORF">GYMLUDRAFT_251731</name>
</gene>
<proteinExistence type="predicted"/>
<dbReference type="Proteomes" id="UP000053593">
    <property type="component" value="Unassembled WGS sequence"/>
</dbReference>
<protein>
    <submittedName>
        <fullName evidence="1">Uncharacterized protein</fullName>
    </submittedName>
</protein>
<dbReference type="AlphaFoldDB" id="A0A0D0CAD1"/>
<name>A0A0D0CAD1_9AGAR</name>
<dbReference type="HOGENOM" id="CLU_2097143_0_0_1"/>
<keyword evidence="2" id="KW-1185">Reference proteome</keyword>
<accession>A0A0D0CAD1</accession>
<reference evidence="1 2" key="1">
    <citation type="submission" date="2014-04" db="EMBL/GenBank/DDBJ databases">
        <title>Evolutionary Origins and Diversification of the Mycorrhizal Mutualists.</title>
        <authorList>
            <consortium name="DOE Joint Genome Institute"/>
            <consortium name="Mycorrhizal Genomics Consortium"/>
            <person name="Kohler A."/>
            <person name="Kuo A."/>
            <person name="Nagy L.G."/>
            <person name="Floudas D."/>
            <person name="Copeland A."/>
            <person name="Barry K.W."/>
            <person name="Cichocki N."/>
            <person name="Veneault-Fourrey C."/>
            <person name="LaButti K."/>
            <person name="Lindquist E.A."/>
            <person name="Lipzen A."/>
            <person name="Lundell T."/>
            <person name="Morin E."/>
            <person name="Murat C."/>
            <person name="Riley R."/>
            <person name="Ohm R."/>
            <person name="Sun H."/>
            <person name="Tunlid A."/>
            <person name="Henrissat B."/>
            <person name="Grigoriev I.V."/>
            <person name="Hibbett D.S."/>
            <person name="Martin F."/>
        </authorList>
    </citation>
    <scope>NUCLEOTIDE SEQUENCE [LARGE SCALE GENOMIC DNA]</scope>
    <source>
        <strain evidence="1 2">FD-317 M1</strain>
    </source>
</reference>
<organism evidence="1 2">
    <name type="scientific">Collybiopsis luxurians FD-317 M1</name>
    <dbReference type="NCBI Taxonomy" id="944289"/>
    <lineage>
        <taxon>Eukaryota</taxon>
        <taxon>Fungi</taxon>
        <taxon>Dikarya</taxon>
        <taxon>Basidiomycota</taxon>
        <taxon>Agaricomycotina</taxon>
        <taxon>Agaricomycetes</taxon>
        <taxon>Agaricomycetidae</taxon>
        <taxon>Agaricales</taxon>
        <taxon>Marasmiineae</taxon>
        <taxon>Omphalotaceae</taxon>
        <taxon>Collybiopsis</taxon>
        <taxon>Collybiopsis luxurians</taxon>
    </lineage>
</organism>
<evidence type="ECO:0000313" key="1">
    <source>
        <dbReference type="EMBL" id="KIK51808.1"/>
    </source>
</evidence>
<evidence type="ECO:0000313" key="2">
    <source>
        <dbReference type="Proteomes" id="UP000053593"/>
    </source>
</evidence>